<protein>
    <submittedName>
        <fullName evidence="2">DUF3500 domain-containing protein</fullName>
    </submittedName>
</protein>
<dbReference type="AlphaFoldDB" id="A0A6B0YVK2"/>
<reference evidence="2" key="1">
    <citation type="submission" date="2019-09" db="EMBL/GenBank/DDBJ databases">
        <title>Characterisation of the sponge microbiome using genome-centric metagenomics.</title>
        <authorList>
            <person name="Engelberts J.P."/>
            <person name="Robbins S.J."/>
            <person name="De Goeij J.M."/>
            <person name="Aranda M."/>
            <person name="Bell S.C."/>
            <person name="Webster N.S."/>
        </authorList>
    </citation>
    <scope>NUCLEOTIDE SEQUENCE</scope>
    <source>
        <strain evidence="2">SB0664_bin_27</strain>
    </source>
</reference>
<dbReference type="EMBL" id="VXRG01000119">
    <property type="protein sequence ID" value="MXY94647.1"/>
    <property type="molecule type" value="Genomic_DNA"/>
</dbReference>
<feature type="compositionally biased region" description="Polar residues" evidence="1">
    <location>
        <begin position="1"/>
        <end position="18"/>
    </location>
</feature>
<sequence length="102" mass="11219">MLGQTDDNISGFSDPSGHTTGGMCWSRFQCTVSSDVLGRERRAVLFLSSRGHGPSDCDGAIYYRIHSPVLIIEILTRGPVGASNGHYHSTYRDPTNEYGQQR</sequence>
<comment type="caution">
    <text evidence="2">The sequence shown here is derived from an EMBL/GenBank/DDBJ whole genome shotgun (WGS) entry which is preliminary data.</text>
</comment>
<accession>A0A6B0YVK2</accession>
<gene>
    <name evidence="2" type="ORF">F4Y42_14490</name>
</gene>
<dbReference type="InterPro" id="IPR021889">
    <property type="entry name" value="DUF3500"/>
</dbReference>
<evidence type="ECO:0000256" key="1">
    <source>
        <dbReference type="SAM" id="MobiDB-lite"/>
    </source>
</evidence>
<feature type="region of interest" description="Disordered" evidence="1">
    <location>
        <begin position="83"/>
        <end position="102"/>
    </location>
</feature>
<proteinExistence type="predicted"/>
<feature type="region of interest" description="Disordered" evidence="1">
    <location>
        <begin position="1"/>
        <end position="20"/>
    </location>
</feature>
<name>A0A6B0YVK2_9CHLR</name>
<organism evidence="2">
    <name type="scientific">Caldilineaceae bacterium SB0664_bin_27</name>
    <dbReference type="NCBI Taxonomy" id="2605260"/>
    <lineage>
        <taxon>Bacteria</taxon>
        <taxon>Bacillati</taxon>
        <taxon>Chloroflexota</taxon>
        <taxon>Caldilineae</taxon>
        <taxon>Caldilineales</taxon>
        <taxon>Caldilineaceae</taxon>
    </lineage>
</organism>
<dbReference type="Pfam" id="PF12006">
    <property type="entry name" value="DUF3500"/>
    <property type="match status" value="1"/>
</dbReference>
<evidence type="ECO:0000313" key="2">
    <source>
        <dbReference type="EMBL" id="MXY94647.1"/>
    </source>
</evidence>